<proteinExistence type="predicted"/>
<dbReference type="InterPro" id="IPR016639">
    <property type="entry name" value="GST_Omega/GSH"/>
</dbReference>
<dbReference type="InterPro" id="IPR010987">
    <property type="entry name" value="Glutathione-S-Trfase_C-like"/>
</dbReference>
<evidence type="ECO:0000313" key="3">
    <source>
        <dbReference type="Proteomes" id="UP000271152"/>
    </source>
</evidence>
<dbReference type="Pfam" id="PF13409">
    <property type="entry name" value="GST_N_2"/>
    <property type="match status" value="1"/>
</dbReference>
<sequence>MQSNRCTRADLQALSPGNGSQTWAFWSKDTGKTSGTKAAKMAHFSAKMLSDAVGSRPMDSRDRPVQAVLLRRRAAMSLACPWAHRTLILRKLKGLESLIDVSVVSWLMLENGWTFDQQKGSSGDALDDLQFLHQRYTADDPRYTGRVTVPVLWDKQQQCIVSNESAEIIRMFNSAFDELTGNTLDFYPQALRASIDELNEQIYPKVNNGVYRAGFATSQGAYEEAFDDVFAELDVLENLLGEKRYLTGKHLTEADIRLFTTIVRFDAVYYSHFKCNLRRIADYPNLSNWLRELYQWPGIAETVSFEHIKGHYYGSHRTINPTGIIPKGPALDLQADHDRERLSGEGVWNN</sequence>
<dbReference type="GO" id="GO:0005737">
    <property type="term" value="C:cytoplasm"/>
    <property type="evidence" value="ECO:0007669"/>
    <property type="project" value="TreeGrafter"/>
</dbReference>
<reference evidence="2 3" key="1">
    <citation type="submission" date="2018-08" db="EMBL/GenBank/DDBJ databases">
        <title>Recombination of ecologically and evolutionarily significant loci maintains genetic cohesion in the Pseudomonas syringae species complex.</title>
        <authorList>
            <person name="Dillon M."/>
            <person name="Thakur S."/>
            <person name="Almeida R.N.D."/>
            <person name="Weir B.S."/>
            <person name="Guttman D.S."/>
        </authorList>
    </citation>
    <scope>NUCLEOTIDE SEQUENCE [LARGE SCALE GENOMIC DNA]</scope>
    <source>
        <strain evidence="2 3">ICMP 11947</strain>
    </source>
</reference>
<feature type="domain" description="GST C-terminal" evidence="1">
    <location>
        <begin position="188"/>
        <end position="312"/>
    </location>
</feature>
<accession>A0A3M5WK64</accession>
<dbReference type="Pfam" id="PF13410">
    <property type="entry name" value="GST_C_2"/>
    <property type="match status" value="1"/>
</dbReference>
<dbReference type="PANTHER" id="PTHR32419:SF6">
    <property type="entry name" value="GLUTATHIONE S-TRANSFERASE OMEGA-LIKE 1-RELATED"/>
    <property type="match status" value="1"/>
</dbReference>
<evidence type="ECO:0000259" key="1">
    <source>
        <dbReference type="PROSITE" id="PS50405"/>
    </source>
</evidence>
<dbReference type="CDD" id="cd03190">
    <property type="entry name" value="GST_C_Omega_like"/>
    <property type="match status" value="1"/>
</dbReference>
<dbReference type="InterPro" id="IPR040079">
    <property type="entry name" value="Glutathione_S-Trfase"/>
</dbReference>
<dbReference type="InterPro" id="IPR036282">
    <property type="entry name" value="Glutathione-S-Trfase_C_sf"/>
</dbReference>
<keyword evidence="2" id="KW-0808">Transferase</keyword>
<comment type="caution">
    <text evidence="2">The sequence shown here is derived from an EMBL/GenBank/DDBJ whole genome shotgun (WGS) entry which is preliminary data.</text>
</comment>
<dbReference type="EMBL" id="RBUG01000112">
    <property type="protein sequence ID" value="RMU70846.1"/>
    <property type="molecule type" value="Genomic_DNA"/>
</dbReference>
<dbReference type="InterPro" id="IPR004045">
    <property type="entry name" value="Glutathione_S-Trfase_N"/>
</dbReference>
<dbReference type="AlphaFoldDB" id="A0A3M5WK64"/>
<dbReference type="InterPro" id="IPR047047">
    <property type="entry name" value="GST_Omega-like_C"/>
</dbReference>
<dbReference type="InterPro" id="IPR036249">
    <property type="entry name" value="Thioredoxin-like_sf"/>
</dbReference>
<dbReference type="SFLD" id="SFLDG01206">
    <property type="entry name" value="Xi.1"/>
    <property type="match status" value="1"/>
</dbReference>
<name>A0A3M5WK64_9PSED</name>
<dbReference type="GO" id="GO:0004364">
    <property type="term" value="F:glutathione transferase activity"/>
    <property type="evidence" value="ECO:0007669"/>
    <property type="project" value="InterPro"/>
</dbReference>
<dbReference type="Proteomes" id="UP000271152">
    <property type="component" value="Unassembled WGS sequence"/>
</dbReference>
<gene>
    <name evidence="2" type="ORF">ALP23_100001</name>
</gene>
<dbReference type="PANTHER" id="PTHR32419">
    <property type="entry name" value="GLUTATHIONYL-HYDROQUINONE REDUCTASE"/>
    <property type="match status" value="1"/>
</dbReference>
<organism evidence="2 3">
    <name type="scientific">Pseudomonas syringae pv. apii</name>
    <dbReference type="NCBI Taxonomy" id="81036"/>
    <lineage>
        <taxon>Bacteria</taxon>
        <taxon>Pseudomonadati</taxon>
        <taxon>Pseudomonadota</taxon>
        <taxon>Gammaproteobacteria</taxon>
        <taxon>Pseudomonadales</taxon>
        <taxon>Pseudomonadaceae</taxon>
        <taxon>Pseudomonas</taxon>
    </lineage>
</organism>
<protein>
    <submittedName>
        <fullName evidence="2">Glutathione S-transferase domain protein</fullName>
    </submittedName>
</protein>
<dbReference type="Gene3D" id="1.20.1050.10">
    <property type="match status" value="1"/>
</dbReference>
<dbReference type="SUPFAM" id="SSF52833">
    <property type="entry name" value="Thioredoxin-like"/>
    <property type="match status" value="1"/>
</dbReference>
<dbReference type="Gene3D" id="3.40.30.10">
    <property type="entry name" value="Glutaredoxin"/>
    <property type="match status" value="1"/>
</dbReference>
<evidence type="ECO:0000313" key="2">
    <source>
        <dbReference type="EMBL" id="RMU70846.1"/>
    </source>
</evidence>
<dbReference type="SUPFAM" id="SSF47616">
    <property type="entry name" value="GST C-terminal domain-like"/>
    <property type="match status" value="1"/>
</dbReference>
<dbReference type="SFLD" id="SFLDG01148">
    <property type="entry name" value="Xi_(cytGST)"/>
    <property type="match status" value="1"/>
</dbReference>
<dbReference type="SFLD" id="SFLDS00019">
    <property type="entry name" value="Glutathione_Transferase_(cytos"/>
    <property type="match status" value="1"/>
</dbReference>
<dbReference type="PROSITE" id="PS50405">
    <property type="entry name" value="GST_CTER"/>
    <property type="match status" value="1"/>
</dbReference>